<dbReference type="Proteomes" id="UP000274922">
    <property type="component" value="Unassembled WGS sequence"/>
</dbReference>
<dbReference type="InterPro" id="IPR012677">
    <property type="entry name" value="Nucleotide-bd_a/b_plait_sf"/>
</dbReference>
<keyword evidence="3" id="KW-0687">Ribonucleoprotein</keyword>
<keyword evidence="2" id="KW-0689">Ribosomal protein</keyword>
<organism evidence="5 6">
    <name type="scientific">Caulochytrium protostelioides</name>
    <dbReference type="NCBI Taxonomy" id="1555241"/>
    <lineage>
        <taxon>Eukaryota</taxon>
        <taxon>Fungi</taxon>
        <taxon>Fungi incertae sedis</taxon>
        <taxon>Chytridiomycota</taxon>
        <taxon>Chytridiomycota incertae sedis</taxon>
        <taxon>Chytridiomycetes</taxon>
        <taxon>Caulochytriales</taxon>
        <taxon>Caulochytriaceae</taxon>
        <taxon>Caulochytrium</taxon>
    </lineage>
</organism>
<dbReference type="GO" id="GO:0003735">
    <property type="term" value="F:structural constituent of ribosome"/>
    <property type="evidence" value="ECO:0007669"/>
    <property type="project" value="InterPro"/>
</dbReference>
<dbReference type="OrthoDB" id="275582at2759"/>
<dbReference type="InterPro" id="IPR013025">
    <property type="entry name" value="Ribosomal_uL23-like"/>
</dbReference>
<dbReference type="PANTHER" id="PTHR12059">
    <property type="entry name" value="RIBOSOMAL PROTEIN L23-RELATED"/>
    <property type="match status" value="1"/>
</dbReference>
<feature type="non-terminal residue" evidence="5">
    <location>
        <position position="76"/>
    </location>
</feature>
<dbReference type="GO" id="GO:0032543">
    <property type="term" value="P:mitochondrial translation"/>
    <property type="evidence" value="ECO:0007669"/>
    <property type="project" value="TreeGrafter"/>
</dbReference>
<gene>
    <name evidence="5" type="ORF">CXG81DRAFT_7154</name>
</gene>
<dbReference type="AlphaFoldDB" id="A0A4P9X386"/>
<accession>A0A4P9X386</accession>
<protein>
    <recommendedName>
        <fullName evidence="4">Large ribosomal subunit protein uL23m</fullName>
    </recommendedName>
</protein>
<comment type="similarity">
    <text evidence="1">Belongs to the universal ribosomal protein uL23 family.</text>
</comment>
<evidence type="ECO:0000256" key="4">
    <source>
        <dbReference type="ARBA" id="ARBA00039977"/>
    </source>
</evidence>
<evidence type="ECO:0000313" key="5">
    <source>
        <dbReference type="EMBL" id="RKO99471.1"/>
    </source>
</evidence>
<dbReference type="EMBL" id="ML014282">
    <property type="protein sequence ID" value="RKO99471.1"/>
    <property type="molecule type" value="Genomic_DNA"/>
</dbReference>
<evidence type="ECO:0000256" key="3">
    <source>
        <dbReference type="ARBA" id="ARBA00023274"/>
    </source>
</evidence>
<keyword evidence="6" id="KW-1185">Reference proteome</keyword>
<dbReference type="InterPro" id="IPR012678">
    <property type="entry name" value="Ribosomal_uL23/eL15/eS24_sf"/>
</dbReference>
<name>A0A4P9X386_9FUNG</name>
<dbReference type="GO" id="GO:0005762">
    <property type="term" value="C:mitochondrial large ribosomal subunit"/>
    <property type="evidence" value="ECO:0007669"/>
    <property type="project" value="TreeGrafter"/>
</dbReference>
<dbReference type="STRING" id="1555241.A0A4P9X386"/>
<dbReference type="Gene3D" id="3.30.70.330">
    <property type="match status" value="1"/>
</dbReference>
<sequence>MVRSTLPPHQAVFRVPLQLNKFDIKDYLQNLYNISISDVRTMIYRPKYALQGNSITKFAGFKKAIVTMDKDFVWPE</sequence>
<dbReference type="SUPFAM" id="SSF54189">
    <property type="entry name" value="Ribosomal proteins S24e, L23 and L15e"/>
    <property type="match status" value="1"/>
</dbReference>
<evidence type="ECO:0000256" key="1">
    <source>
        <dbReference type="ARBA" id="ARBA00006700"/>
    </source>
</evidence>
<dbReference type="PANTHER" id="PTHR12059:SF5">
    <property type="entry name" value="LARGE RIBOSOMAL SUBUNIT PROTEIN UL23M"/>
    <property type="match status" value="1"/>
</dbReference>
<reference evidence="6" key="1">
    <citation type="journal article" date="2018" name="Nat. Microbiol.">
        <title>Leveraging single-cell genomics to expand the fungal tree of life.</title>
        <authorList>
            <person name="Ahrendt S.R."/>
            <person name="Quandt C.A."/>
            <person name="Ciobanu D."/>
            <person name="Clum A."/>
            <person name="Salamov A."/>
            <person name="Andreopoulos B."/>
            <person name="Cheng J.F."/>
            <person name="Woyke T."/>
            <person name="Pelin A."/>
            <person name="Henrissat B."/>
            <person name="Reynolds N.K."/>
            <person name="Benny G.L."/>
            <person name="Smith M.E."/>
            <person name="James T.Y."/>
            <person name="Grigoriev I.V."/>
        </authorList>
    </citation>
    <scope>NUCLEOTIDE SEQUENCE [LARGE SCALE GENOMIC DNA]</scope>
    <source>
        <strain evidence="6">ATCC 52028</strain>
    </source>
</reference>
<evidence type="ECO:0000256" key="2">
    <source>
        <dbReference type="ARBA" id="ARBA00022980"/>
    </source>
</evidence>
<proteinExistence type="inferred from homology"/>
<evidence type="ECO:0000313" key="6">
    <source>
        <dbReference type="Proteomes" id="UP000274922"/>
    </source>
</evidence>
<dbReference type="Pfam" id="PF00276">
    <property type="entry name" value="Ribosomal_L23"/>
    <property type="match status" value="1"/>
</dbReference>